<evidence type="ECO:0000313" key="1">
    <source>
        <dbReference type="EMBL" id="KAK1860213.1"/>
    </source>
</evidence>
<reference evidence="1" key="1">
    <citation type="submission" date="2019-11" db="EMBL/GenBank/DDBJ databases">
        <title>Nori genome reveals adaptations in red seaweeds to the harsh intertidal environment.</title>
        <authorList>
            <person name="Wang D."/>
            <person name="Mao Y."/>
        </authorList>
    </citation>
    <scope>NUCLEOTIDE SEQUENCE</scope>
    <source>
        <tissue evidence="1">Gametophyte</tissue>
    </source>
</reference>
<comment type="caution">
    <text evidence="1">The sequence shown here is derived from an EMBL/GenBank/DDBJ whole genome shotgun (WGS) entry which is preliminary data.</text>
</comment>
<gene>
    <name evidence="1" type="ORF">I4F81_002802</name>
</gene>
<protein>
    <submittedName>
        <fullName evidence="1">Uncharacterized protein</fullName>
    </submittedName>
</protein>
<name>A0ACC3BQJ9_PYRYE</name>
<organism evidence="1 2">
    <name type="scientific">Pyropia yezoensis</name>
    <name type="common">Susabi-nori</name>
    <name type="synonym">Porphyra yezoensis</name>
    <dbReference type="NCBI Taxonomy" id="2788"/>
    <lineage>
        <taxon>Eukaryota</taxon>
        <taxon>Rhodophyta</taxon>
        <taxon>Bangiophyceae</taxon>
        <taxon>Bangiales</taxon>
        <taxon>Bangiaceae</taxon>
        <taxon>Pyropia</taxon>
    </lineage>
</organism>
<keyword evidence="2" id="KW-1185">Reference proteome</keyword>
<dbReference type="Proteomes" id="UP000798662">
    <property type="component" value="Chromosome 1"/>
</dbReference>
<accession>A0ACC3BQJ9</accession>
<evidence type="ECO:0000313" key="2">
    <source>
        <dbReference type="Proteomes" id="UP000798662"/>
    </source>
</evidence>
<dbReference type="EMBL" id="CM020618">
    <property type="protein sequence ID" value="KAK1860213.1"/>
    <property type="molecule type" value="Genomic_DNA"/>
</dbReference>
<proteinExistence type="predicted"/>
<sequence>MDTTGDTGSGGGGGAGSAGAPPPAPAGGGPPPPMAIATGGGGGVVGAPDAPLLFTNPTTEEEHRGIPEAVFFEDVPAVGAAHGAAPTIAALDQLLAKYKFWEGRFQRRRAALSTKIPDVTRAVDVIQALQAAAEGASASAAIAGAAAKGGAIEAPPSAQA</sequence>